<keyword evidence="1" id="KW-1133">Transmembrane helix</keyword>
<keyword evidence="1" id="KW-0812">Transmembrane</keyword>
<keyword evidence="1" id="KW-0472">Membrane</keyword>
<protein>
    <submittedName>
        <fullName evidence="2">Uncharacterized protein</fullName>
    </submittedName>
</protein>
<dbReference type="EMBL" id="MNPW01000003">
    <property type="protein sequence ID" value="ONH56116.1"/>
    <property type="molecule type" value="Genomic_DNA"/>
</dbReference>
<feature type="transmembrane region" description="Helical" evidence="1">
    <location>
        <begin position="23"/>
        <end position="50"/>
    </location>
</feature>
<accession>A0A1V2KGC7</accession>
<evidence type="ECO:0000313" key="3">
    <source>
        <dbReference type="Proteomes" id="UP000189295"/>
    </source>
</evidence>
<comment type="caution">
    <text evidence="2">The sequence shown here is derived from an EMBL/GenBank/DDBJ whole genome shotgun (WGS) entry which is preliminary data.</text>
</comment>
<feature type="transmembrane region" description="Helical" evidence="1">
    <location>
        <begin position="112"/>
        <end position="129"/>
    </location>
</feature>
<evidence type="ECO:0000313" key="2">
    <source>
        <dbReference type="EMBL" id="ONH56116.1"/>
    </source>
</evidence>
<proteinExistence type="predicted"/>
<sequence length="164" mass="19169">MSEDDFHYSIFYLIDPRLLRKRYIYVMGGWILAGCFSIALTGLLVLDTYLCGAAEDATLRNWFFSGIAISAVFCIAQAQVLYGHIHWVWINVGVYCFCFLASLLSITYNPDIYLYFMSVLAPLTGLLILNSNRCRELRHQMIEIRHKREARIITLKQQGKWKWW</sequence>
<reference evidence="2 3" key="1">
    <citation type="submission" date="2016-10" db="EMBL/GenBank/DDBJ databases">
        <title>Pseudomonas lactis sp. nov. and Pseudomonas paralactis sp. nov., isolated from bovine raw milk.</title>
        <authorList>
            <person name="Von Neubeck M."/>
            <person name="Huptas C."/>
            <person name="Glueck C."/>
            <person name="Krewinkel M."/>
            <person name="Stoeckel M."/>
            <person name="Stressler T."/>
            <person name="Fischer L."/>
            <person name="Hinrichs J."/>
            <person name="Scherer S."/>
            <person name="Wenning M."/>
        </authorList>
    </citation>
    <scope>NUCLEOTIDE SEQUENCE [LARGE SCALE GENOMIC DNA]</scope>
    <source>
        <strain evidence="2 3">DSM 17516</strain>
    </source>
</reference>
<gene>
    <name evidence="2" type="ORF">BLL36_08095</name>
</gene>
<evidence type="ECO:0000256" key="1">
    <source>
        <dbReference type="SAM" id="Phobius"/>
    </source>
</evidence>
<feature type="transmembrane region" description="Helical" evidence="1">
    <location>
        <begin position="62"/>
        <end position="81"/>
    </location>
</feature>
<organism evidence="2 3">
    <name type="scientific">Pseudomonas cedrina subsp. cedrina</name>
    <dbReference type="NCBI Taxonomy" id="76762"/>
    <lineage>
        <taxon>Bacteria</taxon>
        <taxon>Pseudomonadati</taxon>
        <taxon>Pseudomonadota</taxon>
        <taxon>Gammaproteobacteria</taxon>
        <taxon>Pseudomonadales</taxon>
        <taxon>Pseudomonadaceae</taxon>
        <taxon>Pseudomonas</taxon>
    </lineage>
</organism>
<dbReference type="AlphaFoldDB" id="A0A1V2KGC7"/>
<name>A0A1V2KGC7_PSECE</name>
<dbReference type="Proteomes" id="UP000189295">
    <property type="component" value="Unassembled WGS sequence"/>
</dbReference>
<feature type="transmembrane region" description="Helical" evidence="1">
    <location>
        <begin position="88"/>
        <end position="106"/>
    </location>
</feature>